<dbReference type="InterPro" id="IPR008775">
    <property type="entry name" value="Phytyl_CoA_dOase-like"/>
</dbReference>
<dbReference type="EMBL" id="BSSD01000001">
    <property type="protein sequence ID" value="GLW90337.1"/>
    <property type="molecule type" value="Genomic_DNA"/>
</dbReference>
<dbReference type="PANTHER" id="PTHR20883">
    <property type="entry name" value="PHYTANOYL-COA DIOXYGENASE DOMAIN CONTAINING 1"/>
    <property type="match status" value="1"/>
</dbReference>
<comment type="caution">
    <text evidence="1">The sequence shown here is derived from an EMBL/GenBank/DDBJ whole genome shotgun (WGS) entry which is preliminary data.</text>
</comment>
<dbReference type="SUPFAM" id="SSF51197">
    <property type="entry name" value="Clavaminate synthase-like"/>
    <property type="match status" value="1"/>
</dbReference>
<protein>
    <submittedName>
        <fullName evidence="1">L-proline 4-hydroxylase</fullName>
    </submittedName>
</protein>
<dbReference type="AlphaFoldDB" id="A0A9W6QKN9"/>
<dbReference type="Pfam" id="PF05721">
    <property type="entry name" value="PhyH"/>
    <property type="match status" value="1"/>
</dbReference>
<evidence type="ECO:0000313" key="2">
    <source>
        <dbReference type="Proteomes" id="UP001165042"/>
    </source>
</evidence>
<dbReference type="GO" id="GO:0005506">
    <property type="term" value="F:iron ion binding"/>
    <property type="evidence" value="ECO:0007669"/>
    <property type="project" value="UniProtKB-ARBA"/>
</dbReference>
<accession>A0A9W6QKN9</accession>
<proteinExistence type="predicted"/>
<dbReference type="Gene3D" id="2.60.120.620">
    <property type="entry name" value="q2cbj1_9rhob like domain"/>
    <property type="match status" value="1"/>
</dbReference>
<reference evidence="1" key="1">
    <citation type="submission" date="2023-02" db="EMBL/GenBank/DDBJ databases">
        <title>Actinokineospora globicatena NBRC 15670.</title>
        <authorList>
            <person name="Ichikawa N."/>
            <person name="Sato H."/>
            <person name="Tonouchi N."/>
        </authorList>
    </citation>
    <scope>NUCLEOTIDE SEQUENCE</scope>
    <source>
        <strain evidence="1">NBRC 15670</strain>
    </source>
</reference>
<sequence length="264" mass="28651">MTDTATQLARAGADYRRQGWCVPADPLPPDSLARLRTAIEGICAADRPESVYEEGGVVLRALHGCHRYDEVCAALVRTPALLDLAEELVGDQVYVYQFKVNIKSPRQGGRWPWHQDFAFWALEDGMPAPAAVTVAISLDEVHAGNGPLTVLSGSHRLGIIGSDGSEALGSWGTWTDHVSAKLAHSIPDERAEALAERFAAHRLLGQAGAISAFHPSIVHSSSDNTSDDRRTVVFITYNSVGNAPRHATRPEFLVDRDTRPLTRA</sequence>
<organism evidence="1 2">
    <name type="scientific">Actinokineospora globicatena</name>
    <dbReference type="NCBI Taxonomy" id="103729"/>
    <lineage>
        <taxon>Bacteria</taxon>
        <taxon>Bacillati</taxon>
        <taxon>Actinomycetota</taxon>
        <taxon>Actinomycetes</taxon>
        <taxon>Pseudonocardiales</taxon>
        <taxon>Pseudonocardiaceae</taxon>
        <taxon>Actinokineospora</taxon>
    </lineage>
</organism>
<dbReference type="GO" id="GO:0016706">
    <property type="term" value="F:2-oxoglutarate-dependent dioxygenase activity"/>
    <property type="evidence" value="ECO:0007669"/>
    <property type="project" value="UniProtKB-ARBA"/>
</dbReference>
<name>A0A9W6QKN9_9PSEU</name>
<gene>
    <name evidence="1" type="ORF">Aglo03_11530</name>
</gene>
<dbReference type="RefSeq" id="WP_285608246.1">
    <property type="nucleotide sequence ID" value="NZ_BSSD01000001.1"/>
</dbReference>
<keyword evidence="2" id="KW-1185">Reference proteome</keyword>
<evidence type="ECO:0000313" key="1">
    <source>
        <dbReference type="EMBL" id="GLW90337.1"/>
    </source>
</evidence>
<dbReference type="PANTHER" id="PTHR20883:SF48">
    <property type="entry name" value="ECTOINE DIOXYGENASE"/>
    <property type="match status" value="1"/>
</dbReference>
<dbReference type="Proteomes" id="UP001165042">
    <property type="component" value="Unassembled WGS sequence"/>
</dbReference>